<keyword evidence="2" id="KW-0732">Signal</keyword>
<proteinExistence type="predicted"/>
<evidence type="ECO:0000256" key="1">
    <source>
        <dbReference type="SAM" id="MobiDB-lite"/>
    </source>
</evidence>
<dbReference type="STRING" id="1450538.A0A2V5GZC8"/>
<dbReference type="PANTHER" id="PTHR40640:SF1">
    <property type="entry name" value="ANCHORED GLYCOPROTEIN, PUTATIVE (AFU_ORTHOLOGUE AFUA_8G04860)-RELATED"/>
    <property type="match status" value="1"/>
</dbReference>
<reference evidence="3 4" key="1">
    <citation type="submission" date="2018-02" db="EMBL/GenBank/DDBJ databases">
        <title>The genomes of Aspergillus section Nigri reveals drivers in fungal speciation.</title>
        <authorList>
            <consortium name="DOE Joint Genome Institute"/>
            <person name="Vesth T.C."/>
            <person name="Nybo J."/>
            <person name="Theobald S."/>
            <person name="Brandl J."/>
            <person name="Frisvad J.C."/>
            <person name="Nielsen K.F."/>
            <person name="Lyhne E.K."/>
            <person name="Kogle M.E."/>
            <person name="Kuo A."/>
            <person name="Riley R."/>
            <person name="Clum A."/>
            <person name="Nolan M."/>
            <person name="Lipzen A."/>
            <person name="Salamov A."/>
            <person name="Henrissat B."/>
            <person name="Wiebenga A."/>
            <person name="De vries R.P."/>
            <person name="Grigoriev I.V."/>
            <person name="Mortensen U.H."/>
            <person name="Andersen M.R."/>
            <person name="Baker S.E."/>
        </authorList>
    </citation>
    <scope>NUCLEOTIDE SEQUENCE [LARGE SCALE GENOMIC DNA]</scope>
    <source>
        <strain evidence="3 4">CBS 115571</strain>
    </source>
</reference>
<feature type="region of interest" description="Disordered" evidence="1">
    <location>
        <begin position="58"/>
        <end position="81"/>
    </location>
</feature>
<evidence type="ECO:0000313" key="3">
    <source>
        <dbReference type="EMBL" id="PYI16949.1"/>
    </source>
</evidence>
<accession>A0A2V5GZC8</accession>
<sequence length="239" mass="23706">MMHVKLVLCLAAATLVTAENIVTTTLFIPDTDAESLAGSVMGVAATATTYFVNCPTATGVNEDDDDDDDDEDDEDDCGMGPGMTIVAGPRTTSYLMGEPADDFYMSMACSVQGITYGVCTEMISGTGADFPGTYTTTMGTDDLCCFVPVTITAGTLTSGAGDATSSATVLAAGTATATTTNASATGTGPATSDISVAATASTTTHNSTTQSTGAAALLTFDSTVIVGGAVAAALVVAAL</sequence>
<dbReference type="OMA" id="MDISYSY"/>
<gene>
    <name evidence="3" type="ORF">BO99DRAFT_208471</name>
</gene>
<feature type="signal peptide" evidence="2">
    <location>
        <begin position="1"/>
        <end position="18"/>
    </location>
</feature>
<organism evidence="3 4">
    <name type="scientific">Aspergillus violaceofuscus (strain CBS 115571)</name>
    <dbReference type="NCBI Taxonomy" id="1450538"/>
    <lineage>
        <taxon>Eukaryota</taxon>
        <taxon>Fungi</taxon>
        <taxon>Dikarya</taxon>
        <taxon>Ascomycota</taxon>
        <taxon>Pezizomycotina</taxon>
        <taxon>Eurotiomycetes</taxon>
        <taxon>Eurotiomycetidae</taxon>
        <taxon>Eurotiales</taxon>
        <taxon>Aspergillaceae</taxon>
        <taxon>Aspergillus</taxon>
    </lineage>
</organism>
<keyword evidence="4" id="KW-1185">Reference proteome</keyword>
<dbReference type="Proteomes" id="UP000249829">
    <property type="component" value="Unassembled WGS sequence"/>
</dbReference>
<feature type="chain" id="PRO_5016145138" description="GPI anchored protein" evidence="2">
    <location>
        <begin position="19"/>
        <end position="239"/>
    </location>
</feature>
<protein>
    <recommendedName>
        <fullName evidence="5">GPI anchored protein</fullName>
    </recommendedName>
</protein>
<evidence type="ECO:0008006" key="5">
    <source>
        <dbReference type="Google" id="ProtNLM"/>
    </source>
</evidence>
<dbReference type="AlphaFoldDB" id="A0A2V5GZC8"/>
<dbReference type="PANTHER" id="PTHR40640">
    <property type="entry name" value="ANCHORED GLYCOPROTEIN, PUTATIVE (AFU_ORTHOLOGUE AFUA_8G04860)-RELATED"/>
    <property type="match status" value="1"/>
</dbReference>
<evidence type="ECO:0000313" key="4">
    <source>
        <dbReference type="Proteomes" id="UP000249829"/>
    </source>
</evidence>
<feature type="compositionally biased region" description="Acidic residues" evidence="1">
    <location>
        <begin position="61"/>
        <end position="77"/>
    </location>
</feature>
<dbReference type="EMBL" id="KZ825162">
    <property type="protein sequence ID" value="PYI16949.1"/>
    <property type="molecule type" value="Genomic_DNA"/>
</dbReference>
<evidence type="ECO:0000256" key="2">
    <source>
        <dbReference type="SAM" id="SignalP"/>
    </source>
</evidence>
<name>A0A2V5GZC8_ASPV1</name>